<reference evidence="12" key="1">
    <citation type="journal article" date="2019" name="Int. J. Syst. Evol. Microbiol.">
        <title>The Global Catalogue of Microorganisms (GCM) 10K type strain sequencing project: providing services to taxonomists for standard genome sequencing and annotation.</title>
        <authorList>
            <consortium name="The Broad Institute Genomics Platform"/>
            <consortium name="The Broad Institute Genome Sequencing Center for Infectious Disease"/>
            <person name="Wu L."/>
            <person name="Ma J."/>
        </authorList>
    </citation>
    <scope>NUCLEOTIDE SEQUENCE [LARGE SCALE GENOMIC DNA]</scope>
    <source>
        <strain evidence="12">CCUG 60023</strain>
    </source>
</reference>
<evidence type="ECO:0000256" key="1">
    <source>
        <dbReference type="ARBA" id="ARBA00001947"/>
    </source>
</evidence>
<dbReference type="InterPro" id="IPR011049">
    <property type="entry name" value="Serralysin-like_metalloprot_C"/>
</dbReference>
<comment type="similarity">
    <text evidence="3">Belongs to the peptidase M10A family.</text>
</comment>
<dbReference type="PROSITE" id="PS00330">
    <property type="entry name" value="HEMOLYSIN_CALCIUM"/>
    <property type="match status" value="2"/>
</dbReference>
<evidence type="ECO:0000313" key="11">
    <source>
        <dbReference type="EMBL" id="MFD0916881.1"/>
    </source>
</evidence>
<dbReference type="SMART" id="SM00235">
    <property type="entry name" value="ZnMc"/>
    <property type="match status" value="1"/>
</dbReference>
<dbReference type="InterPro" id="IPR001818">
    <property type="entry name" value="Pept_M10_metallopeptidase"/>
</dbReference>
<feature type="domain" description="Peptidase metallopeptidase" evidence="10">
    <location>
        <begin position="49"/>
        <end position="203"/>
    </location>
</feature>
<evidence type="ECO:0000256" key="6">
    <source>
        <dbReference type="ARBA" id="ARBA00022729"/>
    </source>
</evidence>
<comment type="caution">
    <text evidence="11">The sequence shown here is derived from an EMBL/GenBank/DDBJ whole genome shotgun (WGS) entry which is preliminary data.</text>
</comment>
<name>A0ABW3FEF9_9HYPH</name>
<keyword evidence="7 11" id="KW-0378">Hydrolase</keyword>
<evidence type="ECO:0000256" key="8">
    <source>
        <dbReference type="ARBA" id="ARBA00022833"/>
    </source>
</evidence>
<comment type="cofactor">
    <cofactor evidence="1">
        <name>Zn(2+)</name>
        <dbReference type="ChEBI" id="CHEBI:29105"/>
    </cofactor>
</comment>
<dbReference type="PANTHER" id="PTHR10201">
    <property type="entry name" value="MATRIX METALLOPROTEINASE"/>
    <property type="match status" value="1"/>
</dbReference>
<keyword evidence="12" id="KW-1185">Reference proteome</keyword>
<dbReference type="GO" id="GO:0008237">
    <property type="term" value="F:metallopeptidase activity"/>
    <property type="evidence" value="ECO:0007669"/>
    <property type="project" value="UniProtKB-KW"/>
</dbReference>
<dbReference type="EMBL" id="JBHTJV010000009">
    <property type="protein sequence ID" value="MFD0916881.1"/>
    <property type="molecule type" value="Genomic_DNA"/>
</dbReference>
<evidence type="ECO:0000313" key="12">
    <source>
        <dbReference type="Proteomes" id="UP001597101"/>
    </source>
</evidence>
<dbReference type="Pfam" id="PF00413">
    <property type="entry name" value="Peptidase_M10"/>
    <property type="match status" value="1"/>
</dbReference>
<evidence type="ECO:0000256" key="2">
    <source>
        <dbReference type="ARBA" id="ARBA00009490"/>
    </source>
</evidence>
<dbReference type="InterPro" id="IPR001343">
    <property type="entry name" value="Hemolysn_Ca-bd"/>
</dbReference>
<dbReference type="PANTHER" id="PTHR10201:SF291">
    <property type="entry name" value="MATRIX METALLOPROTEINASE 1, ISOFORM C-RELATED"/>
    <property type="match status" value="1"/>
</dbReference>
<protein>
    <submittedName>
        <fullName evidence="11">Matrixin family metalloprotease</fullName>
        <ecNumber evidence="11">3.4.24.-</ecNumber>
    </submittedName>
</protein>
<keyword evidence="6" id="KW-0732">Signal</keyword>
<dbReference type="EC" id="3.4.24.-" evidence="11"/>
<evidence type="ECO:0000259" key="10">
    <source>
        <dbReference type="SMART" id="SM00235"/>
    </source>
</evidence>
<keyword evidence="4" id="KW-0645">Protease</keyword>
<evidence type="ECO:0000256" key="7">
    <source>
        <dbReference type="ARBA" id="ARBA00022801"/>
    </source>
</evidence>
<dbReference type="PRINTS" id="PR00138">
    <property type="entry name" value="MATRIXIN"/>
</dbReference>
<keyword evidence="5" id="KW-0479">Metal-binding</keyword>
<dbReference type="PRINTS" id="PR00313">
    <property type="entry name" value="CABNDNGRPT"/>
</dbReference>
<organism evidence="11 12">
    <name type="scientific">Pseudahrensia aquimaris</name>
    <dbReference type="NCBI Taxonomy" id="744461"/>
    <lineage>
        <taxon>Bacteria</taxon>
        <taxon>Pseudomonadati</taxon>
        <taxon>Pseudomonadota</taxon>
        <taxon>Alphaproteobacteria</taxon>
        <taxon>Hyphomicrobiales</taxon>
        <taxon>Ahrensiaceae</taxon>
        <taxon>Pseudahrensia</taxon>
    </lineage>
</organism>
<dbReference type="Gene3D" id="2.150.10.10">
    <property type="entry name" value="Serralysin-like metalloprotease, C-terminal"/>
    <property type="match status" value="2"/>
</dbReference>
<proteinExistence type="inferred from homology"/>
<sequence length="563" mass="58791">MPNYAGTRWTDADGTSSGAFAGFDGTNGGSAGVVTWSIVEPGLSNQTLDPGFFFGQTVSFASVTPPNYAEILREAFGAWSAYGDIEFIQIEDQGDDFGRGEHATIRIGAASQGGPGGIYAQAFQPLTGMGGDVVFDSQDFLNLQLLDFDFFRIVATHEIGHALGLAHISPSITTAIMNSSLRLANGADLKADDIEGIQALYGEQDFAAETFYMPDDMDEIVLQHSGVDLTVEGNSSANTIDATALSGNETLMGHAGNDVLLAGTGENMLVGGTGKDQLDGGLGSDVMIGGEGNDQYWVDDEGDDVVEGDGAGYDAVWASVSNYTLPDHVERLRFTEGGDNTGRGNGLDNILNGNAGNDRFLADEGGADIFSGGLGLDVFDARNASEGLHLNLQNQSLNAGSADQDLFASIEIFVGSADYADTMLAGAGRVRFSGSGGDDYLSGGDEVDYLRGDGGNDTLVGGAGADALMGGQGDDHLYGGQGPDQFRFVDANFGHDTIHDFEDGLDSIRIHSTIATQISDVTISDNGTSLAMLTLNGDSALTISVLGLNGSIVFLDEQDFLFY</sequence>
<dbReference type="RefSeq" id="WP_377212726.1">
    <property type="nucleotide sequence ID" value="NZ_JBHTJV010000009.1"/>
</dbReference>
<dbReference type="SUPFAM" id="SSF55486">
    <property type="entry name" value="Metalloproteases ('zincins'), catalytic domain"/>
    <property type="match status" value="1"/>
</dbReference>
<keyword evidence="8" id="KW-0862">Zinc</keyword>
<dbReference type="InterPro" id="IPR024079">
    <property type="entry name" value="MetalloPept_cat_dom_sf"/>
</dbReference>
<accession>A0ABW3FEF9</accession>
<dbReference type="InterPro" id="IPR018511">
    <property type="entry name" value="Hemolysin-typ_Ca-bd_CS"/>
</dbReference>
<comment type="similarity">
    <text evidence="2">Belongs to the peptidase M10B family.</text>
</comment>
<evidence type="ECO:0000256" key="9">
    <source>
        <dbReference type="ARBA" id="ARBA00023049"/>
    </source>
</evidence>
<evidence type="ECO:0000256" key="4">
    <source>
        <dbReference type="ARBA" id="ARBA00022670"/>
    </source>
</evidence>
<gene>
    <name evidence="11" type="ORF">ACFQ14_10730</name>
</gene>
<evidence type="ECO:0000256" key="3">
    <source>
        <dbReference type="ARBA" id="ARBA00010370"/>
    </source>
</evidence>
<dbReference type="Proteomes" id="UP001597101">
    <property type="component" value="Unassembled WGS sequence"/>
</dbReference>
<dbReference type="InterPro" id="IPR021190">
    <property type="entry name" value="Pept_M10A"/>
</dbReference>
<keyword evidence="9 11" id="KW-0482">Metalloprotease</keyword>
<dbReference type="SUPFAM" id="SSF51120">
    <property type="entry name" value="beta-Roll"/>
    <property type="match status" value="2"/>
</dbReference>
<dbReference type="Pfam" id="PF00353">
    <property type="entry name" value="HemolysinCabind"/>
    <property type="match status" value="5"/>
</dbReference>
<dbReference type="InterPro" id="IPR006026">
    <property type="entry name" value="Peptidase_Metallo"/>
</dbReference>
<evidence type="ECO:0000256" key="5">
    <source>
        <dbReference type="ARBA" id="ARBA00022723"/>
    </source>
</evidence>
<dbReference type="Gene3D" id="3.40.390.10">
    <property type="entry name" value="Collagenase (Catalytic Domain)"/>
    <property type="match status" value="1"/>
</dbReference>